<dbReference type="Proteomes" id="UP000198211">
    <property type="component" value="Unassembled WGS sequence"/>
</dbReference>
<evidence type="ECO:0000313" key="2">
    <source>
        <dbReference type="Proteomes" id="UP000198211"/>
    </source>
</evidence>
<comment type="caution">
    <text evidence="1">The sequence shown here is derived from an EMBL/GenBank/DDBJ whole genome shotgun (WGS) entry which is preliminary data.</text>
</comment>
<dbReference type="EMBL" id="NBNE01005448">
    <property type="protein sequence ID" value="OWZ03558.1"/>
    <property type="molecule type" value="Genomic_DNA"/>
</dbReference>
<reference evidence="2" key="1">
    <citation type="submission" date="2017-03" db="EMBL/GenBank/DDBJ databases">
        <title>Phytopthora megakarya and P. palmivora, two closely related causual agents of cacao black pod achieved similar genome size and gene model numbers by different mechanisms.</title>
        <authorList>
            <person name="Ali S."/>
            <person name="Shao J."/>
            <person name="Larry D.J."/>
            <person name="Kronmiller B."/>
            <person name="Shen D."/>
            <person name="Strem M.D."/>
            <person name="Melnick R.L."/>
            <person name="Guiltinan M.J."/>
            <person name="Tyler B.M."/>
            <person name="Meinhardt L.W."/>
            <person name="Bailey B.A."/>
        </authorList>
    </citation>
    <scope>NUCLEOTIDE SEQUENCE [LARGE SCALE GENOMIC DNA]</scope>
    <source>
        <strain evidence="2">zdho120</strain>
    </source>
</reference>
<keyword evidence="2" id="KW-1185">Reference proteome</keyword>
<evidence type="ECO:0008006" key="3">
    <source>
        <dbReference type="Google" id="ProtNLM"/>
    </source>
</evidence>
<gene>
    <name evidence="1" type="ORF">PHMEG_00024689</name>
</gene>
<organism evidence="1 2">
    <name type="scientific">Phytophthora megakarya</name>
    <dbReference type="NCBI Taxonomy" id="4795"/>
    <lineage>
        <taxon>Eukaryota</taxon>
        <taxon>Sar</taxon>
        <taxon>Stramenopiles</taxon>
        <taxon>Oomycota</taxon>
        <taxon>Peronosporomycetes</taxon>
        <taxon>Peronosporales</taxon>
        <taxon>Peronosporaceae</taxon>
        <taxon>Phytophthora</taxon>
    </lineage>
</organism>
<sequence length="105" mass="11926">MAQLETKNCRHIQTAWMDSRVWKFYLRSLLLMHITEPSLLLLDNLDCHVSGESEAIVAEELMAVLQPLPKKLNIAKLKALWLKDKTKATTASEKRLATIKRAIAA</sequence>
<accession>A0A225VFA9</accession>
<evidence type="ECO:0000313" key="1">
    <source>
        <dbReference type="EMBL" id="OWZ03558.1"/>
    </source>
</evidence>
<dbReference type="AlphaFoldDB" id="A0A225VFA9"/>
<proteinExistence type="predicted"/>
<protein>
    <recommendedName>
        <fullName evidence="3">DDE-1 domain-containing protein</fullName>
    </recommendedName>
</protein>
<name>A0A225VFA9_9STRA</name>
<dbReference type="OrthoDB" id="97987at2759"/>